<dbReference type="EMBL" id="CP029188">
    <property type="protein sequence ID" value="AWI31822.1"/>
    <property type="molecule type" value="Genomic_DNA"/>
</dbReference>
<sequence>MIAAQPAFAQYPPAPNLTIQDDDLVLEPGQEVAFTGRGFEPGEPVTGRLAPAGGGGAPGGAGAAGALGRSAAVVPPAFTAADPDSRPTPTGSKSPMAGDGDRPVVELGRWTADANGIVDSTVIIPEGTREGAYYFQLAGENSDLVLSARVTIDEDGDGDDDDHGDGDGDGDHGRPGHGDGDHGRPGHDDDRGHHGGHDRDGRDHDGRDHDDDDDDNGGKSDHDDSSDDGKEKLADTGSSDGTVALLTATGGLLLLGGGALVVAKRRRNASQRG</sequence>
<protein>
    <recommendedName>
        <fullName evidence="5">Gram-positive cocci surface proteins LPxTG domain-containing protein</fullName>
    </recommendedName>
</protein>
<gene>
    <name evidence="3" type="ORF">DDW44_25805</name>
</gene>
<evidence type="ECO:0008006" key="5">
    <source>
        <dbReference type="Google" id="ProtNLM"/>
    </source>
</evidence>
<proteinExistence type="predicted"/>
<feature type="compositionally biased region" description="Low complexity" evidence="1">
    <location>
        <begin position="1"/>
        <end position="11"/>
    </location>
</feature>
<feature type="region of interest" description="Disordered" evidence="1">
    <location>
        <begin position="1"/>
        <end position="20"/>
    </location>
</feature>
<accession>A0A2S1SZJ1</accession>
<keyword evidence="2" id="KW-0472">Membrane</keyword>
<feature type="transmembrane region" description="Helical" evidence="2">
    <location>
        <begin position="243"/>
        <end position="263"/>
    </location>
</feature>
<evidence type="ECO:0000256" key="2">
    <source>
        <dbReference type="SAM" id="Phobius"/>
    </source>
</evidence>
<evidence type="ECO:0000256" key="1">
    <source>
        <dbReference type="SAM" id="MobiDB-lite"/>
    </source>
</evidence>
<feature type="region of interest" description="Disordered" evidence="1">
    <location>
        <begin position="148"/>
        <end position="241"/>
    </location>
</feature>
<dbReference type="NCBIfam" id="TIGR01167">
    <property type="entry name" value="LPXTG_anchor"/>
    <property type="match status" value="1"/>
</dbReference>
<feature type="compositionally biased region" description="Gly residues" evidence="1">
    <location>
        <begin position="52"/>
        <end position="65"/>
    </location>
</feature>
<keyword evidence="2" id="KW-0812">Transmembrane</keyword>
<feature type="region of interest" description="Disordered" evidence="1">
    <location>
        <begin position="35"/>
        <end position="107"/>
    </location>
</feature>
<dbReference type="KEGG" id="stir:DDW44_25805"/>
<organism evidence="3 4">
    <name type="scientific">Streptomyces tirandamycinicus</name>
    <dbReference type="NCBI Taxonomy" id="2174846"/>
    <lineage>
        <taxon>Bacteria</taxon>
        <taxon>Bacillati</taxon>
        <taxon>Actinomycetota</taxon>
        <taxon>Actinomycetes</taxon>
        <taxon>Kitasatosporales</taxon>
        <taxon>Streptomycetaceae</taxon>
        <taxon>Streptomyces</taxon>
    </lineage>
</organism>
<feature type="compositionally biased region" description="Basic and acidic residues" evidence="1">
    <location>
        <begin position="165"/>
        <end position="209"/>
    </location>
</feature>
<keyword evidence="2" id="KW-1133">Transmembrane helix</keyword>
<keyword evidence="4" id="KW-1185">Reference proteome</keyword>
<name>A0A2S1SZJ1_9ACTN</name>
<feature type="compositionally biased region" description="Acidic residues" evidence="1">
    <location>
        <begin position="153"/>
        <end position="164"/>
    </location>
</feature>
<dbReference type="AlphaFoldDB" id="A0A2S1SZJ1"/>
<feature type="compositionally biased region" description="Basic and acidic residues" evidence="1">
    <location>
        <begin position="216"/>
        <end position="234"/>
    </location>
</feature>
<reference evidence="3 4" key="1">
    <citation type="submission" date="2018-05" db="EMBL/GenBank/DDBJ databases">
        <title>Complete genome sequence of sponge-derived Streptomyces sp. HNM0039.</title>
        <authorList>
            <person name="Huang X."/>
            <person name="Zhou S."/>
        </authorList>
    </citation>
    <scope>NUCLEOTIDE SEQUENCE [LARGE SCALE GENOMIC DNA]</scope>
    <source>
        <strain evidence="3 4">HNM0039</strain>
    </source>
</reference>
<evidence type="ECO:0000313" key="3">
    <source>
        <dbReference type="EMBL" id="AWI31822.1"/>
    </source>
</evidence>
<evidence type="ECO:0000313" key="4">
    <source>
        <dbReference type="Proteomes" id="UP000244900"/>
    </source>
</evidence>
<dbReference type="Proteomes" id="UP000244900">
    <property type="component" value="Chromosome"/>
</dbReference>